<dbReference type="EMBL" id="NGJU01000009">
    <property type="protein sequence ID" value="RST95747.1"/>
    <property type="molecule type" value="Genomic_DNA"/>
</dbReference>
<proteinExistence type="predicted"/>
<dbReference type="GO" id="GO:0003677">
    <property type="term" value="F:DNA binding"/>
    <property type="evidence" value="ECO:0007669"/>
    <property type="project" value="UniProtKB-UniRule"/>
</dbReference>
<dbReference type="Pfam" id="PF14278">
    <property type="entry name" value="TetR_C_8"/>
    <property type="match status" value="1"/>
</dbReference>
<dbReference type="InterPro" id="IPR039532">
    <property type="entry name" value="TetR_C_Firmicutes"/>
</dbReference>
<accession>A0A429ZPW9</accession>
<dbReference type="Proteomes" id="UP000287239">
    <property type="component" value="Unassembled WGS sequence"/>
</dbReference>
<reference evidence="4 5" key="1">
    <citation type="submission" date="2017-05" db="EMBL/GenBank/DDBJ databases">
        <title>Vagococcus spp. assemblies.</title>
        <authorList>
            <person name="Gulvik C.A."/>
        </authorList>
    </citation>
    <scope>NUCLEOTIDE SEQUENCE [LARGE SCALE GENOMIC DNA]</scope>
    <source>
        <strain evidence="4 5">NCFB 2777</strain>
    </source>
</reference>
<dbReference type="AlphaFoldDB" id="A0A429ZPW9"/>
<dbReference type="PANTHER" id="PTHR43479">
    <property type="entry name" value="ACREF/ENVCD OPERON REPRESSOR-RELATED"/>
    <property type="match status" value="1"/>
</dbReference>
<name>A0A429ZPW9_9ENTE</name>
<dbReference type="RefSeq" id="WP_126779567.1">
    <property type="nucleotide sequence ID" value="NZ_NGJU01000009.1"/>
</dbReference>
<keyword evidence="1 2" id="KW-0238">DNA-binding</keyword>
<evidence type="ECO:0000313" key="4">
    <source>
        <dbReference type="EMBL" id="RST95747.1"/>
    </source>
</evidence>
<sequence>MDTSLELSNNFPYKLDMKLNNTHKHLINALYRLVEKYPFDTLSVKQICDEASVSRSNFYNHFDDKYHLLLFYLNLIYHNLQNKISFNNNRLIFDDFLLYIQDHGLFFKSLFSYENGTELSKLLENVVTEDITSFFKDRHSKDNLEDNLLTQLQIVFLTGALTNTIQWWVCHDFPVSIAEISQGLDDLIKPDLLNPPKKD</sequence>
<dbReference type="Gene3D" id="1.10.357.10">
    <property type="entry name" value="Tetracycline Repressor, domain 2"/>
    <property type="match status" value="1"/>
</dbReference>
<feature type="domain" description="HTH tetR-type" evidence="3">
    <location>
        <begin position="20"/>
        <end position="80"/>
    </location>
</feature>
<dbReference type="OrthoDB" id="9810250at2"/>
<organism evidence="4 5">
    <name type="scientific">Vagococcus salmoninarum</name>
    <dbReference type="NCBI Taxonomy" id="2739"/>
    <lineage>
        <taxon>Bacteria</taxon>
        <taxon>Bacillati</taxon>
        <taxon>Bacillota</taxon>
        <taxon>Bacilli</taxon>
        <taxon>Lactobacillales</taxon>
        <taxon>Enterococcaceae</taxon>
        <taxon>Vagococcus</taxon>
    </lineage>
</organism>
<dbReference type="SUPFAM" id="SSF46689">
    <property type="entry name" value="Homeodomain-like"/>
    <property type="match status" value="1"/>
</dbReference>
<evidence type="ECO:0000256" key="2">
    <source>
        <dbReference type="PROSITE-ProRule" id="PRU00335"/>
    </source>
</evidence>
<gene>
    <name evidence="4" type="ORF">CBF35_07190</name>
</gene>
<protein>
    <recommendedName>
        <fullName evidence="3">HTH tetR-type domain-containing protein</fullName>
    </recommendedName>
</protein>
<evidence type="ECO:0000313" key="5">
    <source>
        <dbReference type="Proteomes" id="UP000287239"/>
    </source>
</evidence>
<evidence type="ECO:0000259" key="3">
    <source>
        <dbReference type="PROSITE" id="PS50977"/>
    </source>
</evidence>
<dbReference type="PROSITE" id="PS50977">
    <property type="entry name" value="HTH_TETR_2"/>
    <property type="match status" value="1"/>
</dbReference>
<dbReference type="GeneID" id="98568149"/>
<evidence type="ECO:0000256" key="1">
    <source>
        <dbReference type="ARBA" id="ARBA00023125"/>
    </source>
</evidence>
<feature type="DNA-binding region" description="H-T-H motif" evidence="2">
    <location>
        <begin position="43"/>
        <end position="62"/>
    </location>
</feature>
<keyword evidence="5" id="KW-1185">Reference proteome</keyword>
<dbReference type="PANTHER" id="PTHR43479:SF7">
    <property type="entry name" value="TETR-FAMILY TRANSCRIPTIONAL REGULATOR"/>
    <property type="match status" value="1"/>
</dbReference>
<dbReference type="InterPro" id="IPR001647">
    <property type="entry name" value="HTH_TetR"/>
</dbReference>
<comment type="caution">
    <text evidence="4">The sequence shown here is derived from an EMBL/GenBank/DDBJ whole genome shotgun (WGS) entry which is preliminary data.</text>
</comment>
<dbReference type="InterPro" id="IPR050624">
    <property type="entry name" value="HTH-type_Tx_Regulator"/>
</dbReference>
<dbReference type="InterPro" id="IPR009057">
    <property type="entry name" value="Homeodomain-like_sf"/>
</dbReference>
<dbReference type="Pfam" id="PF00440">
    <property type="entry name" value="TetR_N"/>
    <property type="match status" value="1"/>
</dbReference>